<keyword evidence="5 7" id="KW-0472">Membrane</keyword>
<evidence type="ECO:0000256" key="4">
    <source>
        <dbReference type="ARBA" id="ARBA00022989"/>
    </source>
</evidence>
<keyword evidence="2 6" id="KW-0813">Transport</keyword>
<keyword evidence="4 7" id="KW-1133">Transmembrane helix</keyword>
<dbReference type="NCBIfam" id="NF037979">
    <property type="entry name" value="Na_transp"/>
    <property type="match status" value="1"/>
</dbReference>
<keyword evidence="3 6" id="KW-0812">Transmembrane</keyword>
<feature type="transmembrane region" description="Helical" evidence="7">
    <location>
        <begin position="224"/>
        <end position="249"/>
    </location>
</feature>
<dbReference type="PANTHER" id="PTHR42948">
    <property type="entry name" value="TRANSPORTER"/>
    <property type="match status" value="1"/>
</dbReference>
<organism evidence="8 9">
    <name type="scientific">Arachnia rubra</name>
    <dbReference type="NCBI Taxonomy" id="1547448"/>
    <lineage>
        <taxon>Bacteria</taxon>
        <taxon>Bacillati</taxon>
        <taxon>Actinomycetota</taxon>
        <taxon>Actinomycetes</taxon>
        <taxon>Propionibacteriales</taxon>
        <taxon>Propionibacteriaceae</taxon>
        <taxon>Arachnia</taxon>
    </lineage>
</organism>
<evidence type="ECO:0000256" key="1">
    <source>
        <dbReference type="ARBA" id="ARBA00004141"/>
    </source>
</evidence>
<feature type="transmembrane region" description="Helical" evidence="7">
    <location>
        <begin position="90"/>
        <end position="118"/>
    </location>
</feature>
<dbReference type="SUPFAM" id="SSF161070">
    <property type="entry name" value="SNF-like"/>
    <property type="match status" value="1"/>
</dbReference>
<feature type="transmembrane region" description="Helical" evidence="7">
    <location>
        <begin position="47"/>
        <end position="69"/>
    </location>
</feature>
<feature type="transmembrane region" description="Helical" evidence="7">
    <location>
        <begin position="390"/>
        <end position="411"/>
    </location>
</feature>
<feature type="transmembrane region" description="Helical" evidence="7">
    <location>
        <begin position="261"/>
        <end position="286"/>
    </location>
</feature>
<accession>A0ABX7Y4G6</accession>
<dbReference type="PRINTS" id="PR00176">
    <property type="entry name" value="NANEUSMPORT"/>
</dbReference>
<sequence length="511" mass="55035">MEKRAPKQESFNSRNYFILAAIGSAVGLGNIWRFPYVAYSNGGGAFILPYLIALLSAGIPLLFFDYAIGHRYRGSAPLALRRLGKWTETLGWWQVMVCFVIALYYAAVVAWAGMYTIFSFTQAWGSDPKTFLMQDFLHVAETPGVGFDFVPSLVIPMVVVWAVTLITIALGVNKGLAMANTVFMPLLVVMFLILVVQSLFLPGAADGLNALFTPDWGALGNLGVWAAAFGQIFFSLSVGFGIMTTYASYLKRRTDLTGSGLVVGFANSGFELLAGIGVFAALGFMAQASGLGVNEVVDKGLTLAFVAFPTIISQAPLGPLMGVLFFGSLTVAGITSLLSIVEVLASAVRDKLGIPKVRATLAIGIPLAIISTALLSTTTALYFLDITDEFVNKFGILAVAFACVIAVAWIVRKLPVLSRHLDRFSSFRTGKAWVVFIGAIVPVALGSMLVTEFLDKIGKPYENYPLSLLAVFGWGMAAVLIVAAVVLTLIPWRRSITTDFDEHDNEHEVSE</sequence>
<dbReference type="PROSITE" id="PS00610">
    <property type="entry name" value="NA_NEUROTRAN_SYMP_1"/>
    <property type="match status" value="1"/>
</dbReference>
<comment type="similarity">
    <text evidence="6">Belongs to the sodium:neurotransmitter symporter (SNF) (TC 2.A.22) family.</text>
</comment>
<gene>
    <name evidence="8" type="ORF">J5A65_14445</name>
</gene>
<proteinExistence type="inferred from homology"/>
<dbReference type="InterPro" id="IPR037272">
    <property type="entry name" value="SNS_sf"/>
</dbReference>
<comment type="subcellular location">
    <subcellularLocation>
        <location evidence="1">Membrane</location>
        <topology evidence="1">Multi-pass membrane protein</topology>
    </subcellularLocation>
</comment>
<protein>
    <recommendedName>
        <fullName evidence="6">Transporter</fullName>
    </recommendedName>
</protein>
<evidence type="ECO:0000256" key="2">
    <source>
        <dbReference type="ARBA" id="ARBA00022448"/>
    </source>
</evidence>
<dbReference type="EMBL" id="CP072384">
    <property type="protein sequence ID" value="QUC08084.1"/>
    <property type="molecule type" value="Genomic_DNA"/>
</dbReference>
<dbReference type="InterPro" id="IPR000175">
    <property type="entry name" value="Na/ntran_symport"/>
</dbReference>
<evidence type="ECO:0000313" key="8">
    <source>
        <dbReference type="EMBL" id="QUC08084.1"/>
    </source>
</evidence>
<dbReference type="Pfam" id="PF00209">
    <property type="entry name" value="SNF"/>
    <property type="match status" value="2"/>
</dbReference>
<keyword evidence="9" id="KW-1185">Reference proteome</keyword>
<feature type="transmembrane region" description="Helical" evidence="7">
    <location>
        <begin position="149"/>
        <end position="170"/>
    </location>
</feature>
<feature type="transmembrane region" description="Helical" evidence="7">
    <location>
        <begin position="323"/>
        <end position="348"/>
    </location>
</feature>
<feature type="transmembrane region" description="Helical" evidence="7">
    <location>
        <begin position="432"/>
        <end position="454"/>
    </location>
</feature>
<feature type="transmembrane region" description="Helical" evidence="7">
    <location>
        <begin position="182"/>
        <end position="204"/>
    </location>
</feature>
<dbReference type="RefSeq" id="WP_212323574.1">
    <property type="nucleotide sequence ID" value="NZ_AP024463.1"/>
</dbReference>
<evidence type="ECO:0000256" key="6">
    <source>
        <dbReference type="RuleBase" id="RU003732"/>
    </source>
</evidence>
<reference evidence="8 9" key="1">
    <citation type="submission" date="2021-03" db="EMBL/GenBank/DDBJ databases">
        <title>Human Oral Microbial Genomes.</title>
        <authorList>
            <person name="Johnston C.D."/>
            <person name="Chen T."/>
            <person name="Dewhirst F.E."/>
        </authorList>
    </citation>
    <scope>NUCLEOTIDE SEQUENCE [LARGE SCALE GENOMIC DNA]</scope>
    <source>
        <strain evidence="8 9">DSMZ 100122</strain>
    </source>
</reference>
<evidence type="ECO:0000313" key="9">
    <source>
        <dbReference type="Proteomes" id="UP000678513"/>
    </source>
</evidence>
<dbReference type="CDD" id="cd10334">
    <property type="entry name" value="SLC6sbd_u1"/>
    <property type="match status" value="1"/>
</dbReference>
<dbReference type="PROSITE" id="PS50267">
    <property type="entry name" value="NA_NEUROTRAN_SYMP_3"/>
    <property type="match status" value="1"/>
</dbReference>
<evidence type="ECO:0000256" key="3">
    <source>
        <dbReference type="ARBA" id="ARBA00022692"/>
    </source>
</evidence>
<dbReference type="Proteomes" id="UP000678513">
    <property type="component" value="Chromosome"/>
</dbReference>
<feature type="transmembrane region" description="Helical" evidence="7">
    <location>
        <begin position="16"/>
        <end position="35"/>
    </location>
</feature>
<dbReference type="PANTHER" id="PTHR42948:SF1">
    <property type="entry name" value="TRANSPORTER"/>
    <property type="match status" value="1"/>
</dbReference>
<evidence type="ECO:0000256" key="5">
    <source>
        <dbReference type="ARBA" id="ARBA00023136"/>
    </source>
</evidence>
<keyword evidence="6" id="KW-0769">Symport</keyword>
<name>A0ABX7Y4G6_9ACTN</name>
<evidence type="ECO:0000256" key="7">
    <source>
        <dbReference type="SAM" id="Phobius"/>
    </source>
</evidence>
<feature type="transmembrane region" description="Helical" evidence="7">
    <location>
        <begin position="360"/>
        <end position="384"/>
    </location>
</feature>
<feature type="transmembrane region" description="Helical" evidence="7">
    <location>
        <begin position="466"/>
        <end position="490"/>
    </location>
</feature>